<reference evidence="1 2" key="1">
    <citation type="submission" date="2014-04" db="EMBL/GenBank/DDBJ databases">
        <authorList>
            <consortium name="DOE Joint Genome Institute"/>
            <person name="Kuo A."/>
            <person name="Kohler A."/>
            <person name="Costa M.D."/>
            <person name="Nagy L.G."/>
            <person name="Floudas D."/>
            <person name="Copeland A."/>
            <person name="Barry K.W."/>
            <person name="Cichocki N."/>
            <person name="Veneault-Fourrey C."/>
            <person name="LaButti K."/>
            <person name="Lindquist E.A."/>
            <person name="Lipzen A."/>
            <person name="Lundell T."/>
            <person name="Morin E."/>
            <person name="Murat C."/>
            <person name="Sun H."/>
            <person name="Tunlid A."/>
            <person name="Henrissat B."/>
            <person name="Grigoriev I.V."/>
            <person name="Hibbett D.S."/>
            <person name="Martin F."/>
            <person name="Nordberg H.P."/>
            <person name="Cantor M.N."/>
            <person name="Hua S.X."/>
        </authorList>
    </citation>
    <scope>NUCLEOTIDE SEQUENCE [LARGE SCALE GENOMIC DNA]</scope>
    <source>
        <strain evidence="1 2">Marx 270</strain>
    </source>
</reference>
<accession>A0A0C3NEW3</accession>
<sequence length="259" mass="30496">MATQYFPSSLGSVSKSRIDSVLENDRSVRLAAGNESSWTSQVIGDTGDIVAQLPAHYYEHLQAFFWREKAIRLVLQFQEELEVQDRLKSNLTLILVYMDRVFTQIVREAKSTKRDARVPDWRSPTFDNYILIEYHVERHEPEMVREYRRKNNYNINMQSIEDINWHAHEDTLGEIWYGSATQFKMEEKDKTLDVAHRLLDVMVEFYDPVVEEDPDFGYTYKEHLEEAGEVKPLKRHMPGPRVFKRVNKKGPVLPDDEEV</sequence>
<proteinExistence type="predicted"/>
<dbReference type="EMBL" id="KN832117">
    <property type="protein sequence ID" value="KIN94053.1"/>
    <property type="molecule type" value="Genomic_DNA"/>
</dbReference>
<dbReference type="AlphaFoldDB" id="A0A0C3NEW3"/>
<keyword evidence="2" id="KW-1185">Reference proteome</keyword>
<reference evidence="2" key="2">
    <citation type="submission" date="2015-01" db="EMBL/GenBank/DDBJ databases">
        <title>Evolutionary Origins and Diversification of the Mycorrhizal Mutualists.</title>
        <authorList>
            <consortium name="DOE Joint Genome Institute"/>
            <consortium name="Mycorrhizal Genomics Consortium"/>
            <person name="Kohler A."/>
            <person name="Kuo A."/>
            <person name="Nagy L.G."/>
            <person name="Floudas D."/>
            <person name="Copeland A."/>
            <person name="Barry K.W."/>
            <person name="Cichocki N."/>
            <person name="Veneault-Fourrey C."/>
            <person name="LaButti K."/>
            <person name="Lindquist E.A."/>
            <person name="Lipzen A."/>
            <person name="Lundell T."/>
            <person name="Morin E."/>
            <person name="Murat C."/>
            <person name="Riley R."/>
            <person name="Ohm R."/>
            <person name="Sun H."/>
            <person name="Tunlid A."/>
            <person name="Henrissat B."/>
            <person name="Grigoriev I.V."/>
            <person name="Hibbett D.S."/>
            <person name="Martin F."/>
        </authorList>
    </citation>
    <scope>NUCLEOTIDE SEQUENCE [LARGE SCALE GENOMIC DNA]</scope>
    <source>
        <strain evidence="2">Marx 270</strain>
    </source>
</reference>
<gene>
    <name evidence="1" type="ORF">M404DRAFT_35458</name>
</gene>
<dbReference type="HOGENOM" id="CLU_091787_0_0_1"/>
<evidence type="ECO:0000313" key="1">
    <source>
        <dbReference type="EMBL" id="KIN94053.1"/>
    </source>
</evidence>
<dbReference type="OrthoDB" id="2611030at2759"/>
<name>A0A0C3NEW3_PISTI</name>
<protein>
    <submittedName>
        <fullName evidence="1">Uncharacterized protein</fullName>
    </submittedName>
</protein>
<organism evidence="1 2">
    <name type="scientific">Pisolithus tinctorius Marx 270</name>
    <dbReference type="NCBI Taxonomy" id="870435"/>
    <lineage>
        <taxon>Eukaryota</taxon>
        <taxon>Fungi</taxon>
        <taxon>Dikarya</taxon>
        <taxon>Basidiomycota</taxon>
        <taxon>Agaricomycotina</taxon>
        <taxon>Agaricomycetes</taxon>
        <taxon>Agaricomycetidae</taxon>
        <taxon>Boletales</taxon>
        <taxon>Sclerodermatineae</taxon>
        <taxon>Pisolithaceae</taxon>
        <taxon>Pisolithus</taxon>
    </lineage>
</organism>
<evidence type="ECO:0000313" key="2">
    <source>
        <dbReference type="Proteomes" id="UP000054217"/>
    </source>
</evidence>
<dbReference type="Proteomes" id="UP000054217">
    <property type="component" value="Unassembled WGS sequence"/>
</dbReference>
<dbReference type="InParanoid" id="A0A0C3NEW3"/>